<reference evidence="1" key="1">
    <citation type="submission" date="2014-11" db="EMBL/GenBank/DDBJ databases">
        <authorList>
            <person name="Amaro Gonzalez C."/>
        </authorList>
    </citation>
    <scope>NUCLEOTIDE SEQUENCE</scope>
</reference>
<reference evidence="1" key="2">
    <citation type="journal article" date="2015" name="Fish Shellfish Immunol.">
        <title>Early steps in the European eel (Anguilla anguilla)-Vibrio vulnificus interaction in the gills: Role of the RtxA13 toxin.</title>
        <authorList>
            <person name="Callol A."/>
            <person name="Pajuelo D."/>
            <person name="Ebbesson L."/>
            <person name="Teles M."/>
            <person name="MacKenzie S."/>
            <person name="Amaro C."/>
        </authorList>
    </citation>
    <scope>NUCLEOTIDE SEQUENCE</scope>
</reference>
<organism evidence="1">
    <name type="scientific">Anguilla anguilla</name>
    <name type="common">European freshwater eel</name>
    <name type="synonym">Muraena anguilla</name>
    <dbReference type="NCBI Taxonomy" id="7936"/>
    <lineage>
        <taxon>Eukaryota</taxon>
        <taxon>Metazoa</taxon>
        <taxon>Chordata</taxon>
        <taxon>Craniata</taxon>
        <taxon>Vertebrata</taxon>
        <taxon>Euteleostomi</taxon>
        <taxon>Actinopterygii</taxon>
        <taxon>Neopterygii</taxon>
        <taxon>Teleostei</taxon>
        <taxon>Anguilliformes</taxon>
        <taxon>Anguillidae</taxon>
        <taxon>Anguilla</taxon>
    </lineage>
</organism>
<proteinExistence type="predicted"/>
<dbReference type="EMBL" id="GBXM01036586">
    <property type="protein sequence ID" value="JAH71991.1"/>
    <property type="molecule type" value="Transcribed_RNA"/>
</dbReference>
<sequence>MSRCQSLLHEEAH</sequence>
<accession>A0A0E9V1X7</accession>
<evidence type="ECO:0000313" key="1">
    <source>
        <dbReference type="EMBL" id="JAH71991.1"/>
    </source>
</evidence>
<name>A0A0E9V1X7_ANGAN</name>
<protein>
    <submittedName>
        <fullName evidence="1">Uncharacterized protein</fullName>
    </submittedName>
</protein>